<protein>
    <submittedName>
        <fullName evidence="1">Uncharacterized protein</fullName>
    </submittedName>
</protein>
<keyword evidence="2" id="KW-1185">Reference proteome</keyword>
<sequence>MQMQKNVKSKKPLSKNRRKSRYEAILIKNYVRFLYITEYLNLYL</sequence>
<evidence type="ECO:0000313" key="1">
    <source>
        <dbReference type="EMBL" id="TCN26776.1"/>
    </source>
</evidence>
<dbReference type="AlphaFoldDB" id="A0A4R2BIR0"/>
<proteinExistence type="predicted"/>
<gene>
    <name evidence="1" type="ORF">EV146_103299</name>
</gene>
<reference evidence="1 2" key="1">
    <citation type="journal article" date="2015" name="Stand. Genomic Sci.">
        <title>Genomic Encyclopedia of Bacterial and Archaeal Type Strains, Phase III: the genomes of soil and plant-associated and newly described type strains.</title>
        <authorList>
            <person name="Whitman W.B."/>
            <person name="Woyke T."/>
            <person name="Klenk H.P."/>
            <person name="Zhou Y."/>
            <person name="Lilburn T.G."/>
            <person name="Beck B.J."/>
            <person name="De Vos P."/>
            <person name="Vandamme P."/>
            <person name="Eisen J.A."/>
            <person name="Garrity G."/>
            <person name="Hugenholtz P."/>
            <person name="Kyrpides N.C."/>
        </authorList>
    </citation>
    <scope>NUCLEOTIDE SEQUENCE [LARGE SCALE GENOMIC DNA]</scope>
    <source>
        <strain evidence="1 2">CV53</strain>
    </source>
</reference>
<organism evidence="1 2">
    <name type="scientific">Mesobacillus foraminis</name>
    <dbReference type="NCBI Taxonomy" id="279826"/>
    <lineage>
        <taxon>Bacteria</taxon>
        <taxon>Bacillati</taxon>
        <taxon>Bacillota</taxon>
        <taxon>Bacilli</taxon>
        <taxon>Bacillales</taxon>
        <taxon>Bacillaceae</taxon>
        <taxon>Mesobacillus</taxon>
    </lineage>
</organism>
<dbReference type="EMBL" id="SLVV01000003">
    <property type="protein sequence ID" value="TCN26776.1"/>
    <property type="molecule type" value="Genomic_DNA"/>
</dbReference>
<accession>A0A4R2BIR0</accession>
<comment type="caution">
    <text evidence="1">The sequence shown here is derived from an EMBL/GenBank/DDBJ whole genome shotgun (WGS) entry which is preliminary data.</text>
</comment>
<evidence type="ECO:0000313" key="2">
    <source>
        <dbReference type="Proteomes" id="UP000295689"/>
    </source>
</evidence>
<dbReference type="Proteomes" id="UP000295689">
    <property type="component" value="Unassembled WGS sequence"/>
</dbReference>
<name>A0A4R2BIR0_9BACI</name>